<accession>A0A265NCP1</accession>
<dbReference type="GO" id="GO:0046872">
    <property type="term" value="F:metal ion binding"/>
    <property type="evidence" value="ECO:0007669"/>
    <property type="project" value="UniProtKB-KW"/>
</dbReference>
<dbReference type="EMBL" id="NPMS01000001">
    <property type="protein sequence ID" value="OZU89798.1"/>
    <property type="molecule type" value="Genomic_DNA"/>
</dbReference>
<dbReference type="AlphaFoldDB" id="A0A265NCP1"/>
<comment type="similarity">
    <text evidence="1 2">Belongs to the metallophosphoesterase superfamily. YfcE family.</text>
</comment>
<dbReference type="InterPro" id="IPR000979">
    <property type="entry name" value="Phosphodiesterase_MJ0936/Vps29"/>
</dbReference>
<evidence type="ECO:0000256" key="1">
    <source>
        <dbReference type="ARBA" id="ARBA00008950"/>
    </source>
</evidence>
<dbReference type="CDD" id="cd00841">
    <property type="entry name" value="MPP_YfcE"/>
    <property type="match status" value="1"/>
</dbReference>
<dbReference type="EC" id="3.1.4.-" evidence="2"/>
<sequence>MAATVLVVSDSHGLTEELAEIKERHQLTYMIHCGDSELDLDSPQLDGFYKVGGNCDFDPRFPEEQVLQVDNLTFLAVHGHLHNVKSNLMTLSYRAEEADAQIICFGHTHIAGAEQTGNQLFINPGSIRLPRNRKEKTYAILEWNDIKDVKVTFFTVDGTELDELSVRASF</sequence>
<name>A0A265NCP1_9BACI</name>
<evidence type="ECO:0000313" key="4">
    <source>
        <dbReference type="EMBL" id="OZU89798.1"/>
    </source>
</evidence>
<dbReference type="GO" id="GO:0016787">
    <property type="term" value="F:hydrolase activity"/>
    <property type="evidence" value="ECO:0007669"/>
    <property type="project" value="UniProtKB-UniRule"/>
</dbReference>
<dbReference type="Gene3D" id="3.60.21.10">
    <property type="match status" value="1"/>
</dbReference>
<evidence type="ECO:0000259" key="3">
    <source>
        <dbReference type="Pfam" id="PF12850"/>
    </source>
</evidence>
<dbReference type="NCBIfam" id="TIGR00040">
    <property type="entry name" value="yfcE"/>
    <property type="match status" value="1"/>
</dbReference>
<dbReference type="InterPro" id="IPR041802">
    <property type="entry name" value="MPP_YfcE"/>
</dbReference>
<evidence type="ECO:0000256" key="2">
    <source>
        <dbReference type="RuleBase" id="RU362039"/>
    </source>
</evidence>
<gene>
    <name evidence="4" type="ORF">CIL03_01265</name>
</gene>
<dbReference type="InterPro" id="IPR024654">
    <property type="entry name" value="Calcineurin-like_PHP_lpxH"/>
</dbReference>
<dbReference type="InterPro" id="IPR029052">
    <property type="entry name" value="Metallo-depent_PP-like"/>
</dbReference>
<dbReference type="Pfam" id="PF12850">
    <property type="entry name" value="Metallophos_2"/>
    <property type="match status" value="1"/>
</dbReference>
<dbReference type="SUPFAM" id="SSF56300">
    <property type="entry name" value="Metallo-dependent phosphatases"/>
    <property type="match status" value="1"/>
</dbReference>
<dbReference type="PANTHER" id="PTHR11124">
    <property type="entry name" value="VACUOLAR SORTING PROTEIN VPS29"/>
    <property type="match status" value="1"/>
</dbReference>
<dbReference type="RefSeq" id="WP_094883399.1">
    <property type="nucleotide sequence ID" value="NZ_NPMS01000001.1"/>
</dbReference>
<proteinExistence type="inferred from homology"/>
<protein>
    <recommendedName>
        <fullName evidence="2">Phosphoesterase</fullName>
        <ecNumber evidence="2">3.1.4.-</ecNumber>
    </recommendedName>
</protein>
<dbReference type="Proteomes" id="UP000216498">
    <property type="component" value="Unassembled WGS sequence"/>
</dbReference>
<keyword evidence="5" id="KW-1185">Reference proteome</keyword>
<comment type="caution">
    <text evidence="4">The sequence shown here is derived from an EMBL/GenBank/DDBJ whole genome shotgun (WGS) entry which is preliminary data.</text>
</comment>
<dbReference type="OrthoDB" id="9800565at2"/>
<reference evidence="4 5" key="1">
    <citation type="submission" date="2017-08" db="EMBL/GenBank/DDBJ databases">
        <title>Virgibacillus indicus sp. nov. and Virgibacillus profoundi sp. nov, two moderately halophilic bacteria isolated from marine sediment by using the Microfluidic Streak Plate.</title>
        <authorList>
            <person name="Xu B."/>
            <person name="Hu B."/>
            <person name="Wang J."/>
            <person name="Zhu Y."/>
            <person name="Huang L."/>
            <person name="Du W."/>
            <person name="Huang Y."/>
        </authorList>
    </citation>
    <scope>NUCLEOTIDE SEQUENCE [LARGE SCALE GENOMIC DNA]</scope>
    <source>
        <strain evidence="4 5">IO3-P2-C2</strain>
    </source>
</reference>
<organism evidence="4 5">
    <name type="scientific">Virgibacillus indicus</name>
    <dbReference type="NCBI Taxonomy" id="2024554"/>
    <lineage>
        <taxon>Bacteria</taxon>
        <taxon>Bacillati</taxon>
        <taxon>Bacillota</taxon>
        <taxon>Bacilli</taxon>
        <taxon>Bacillales</taxon>
        <taxon>Bacillaceae</taxon>
        <taxon>Virgibacillus</taxon>
    </lineage>
</organism>
<evidence type="ECO:0000313" key="5">
    <source>
        <dbReference type="Proteomes" id="UP000216498"/>
    </source>
</evidence>
<comment type="cofactor">
    <cofactor evidence="2">
        <name>a divalent metal cation</name>
        <dbReference type="ChEBI" id="CHEBI:60240"/>
    </cofactor>
</comment>
<feature type="domain" description="Calcineurin-like phosphoesterase" evidence="3">
    <location>
        <begin position="5"/>
        <end position="144"/>
    </location>
</feature>
<keyword evidence="2" id="KW-0479">Metal-binding</keyword>